<accession>A0A517YZH2</accession>
<feature type="region of interest" description="Disordered" evidence="3">
    <location>
        <begin position="1"/>
        <end position="25"/>
    </location>
</feature>
<keyword evidence="2" id="KW-0808">Transferase</keyword>
<feature type="compositionally biased region" description="Polar residues" evidence="3">
    <location>
        <begin position="1"/>
        <end position="12"/>
    </location>
</feature>
<protein>
    <submittedName>
        <fullName evidence="4">Glycogen synthase</fullName>
    </submittedName>
</protein>
<dbReference type="PANTHER" id="PTHR10176">
    <property type="entry name" value="GLYCOGEN SYNTHASE"/>
    <property type="match status" value="1"/>
</dbReference>
<dbReference type="GO" id="GO:0005737">
    <property type="term" value="C:cytoplasm"/>
    <property type="evidence" value="ECO:0007669"/>
    <property type="project" value="TreeGrafter"/>
</dbReference>
<keyword evidence="1" id="KW-0328">Glycosyltransferase</keyword>
<dbReference type="Proteomes" id="UP000317369">
    <property type="component" value="Chromosome"/>
</dbReference>
<gene>
    <name evidence="4" type="ORF">KS4_37080</name>
</gene>
<dbReference type="RefSeq" id="WP_145081267.1">
    <property type="nucleotide sequence ID" value="NZ_CP036425.1"/>
</dbReference>
<evidence type="ECO:0000256" key="3">
    <source>
        <dbReference type="SAM" id="MobiDB-lite"/>
    </source>
</evidence>
<proteinExistence type="predicted"/>
<evidence type="ECO:0000313" key="4">
    <source>
        <dbReference type="EMBL" id="QDU35625.1"/>
    </source>
</evidence>
<evidence type="ECO:0000313" key="5">
    <source>
        <dbReference type="Proteomes" id="UP000317369"/>
    </source>
</evidence>
<organism evidence="4 5">
    <name type="scientific">Poriferisphaera corsica</name>
    <dbReference type="NCBI Taxonomy" id="2528020"/>
    <lineage>
        <taxon>Bacteria</taxon>
        <taxon>Pseudomonadati</taxon>
        <taxon>Planctomycetota</taxon>
        <taxon>Phycisphaerae</taxon>
        <taxon>Phycisphaerales</taxon>
        <taxon>Phycisphaeraceae</taxon>
        <taxon>Poriferisphaera</taxon>
    </lineage>
</organism>
<reference evidence="4 5" key="1">
    <citation type="submission" date="2019-02" db="EMBL/GenBank/DDBJ databases">
        <title>Deep-cultivation of Planctomycetes and their phenomic and genomic characterization uncovers novel biology.</title>
        <authorList>
            <person name="Wiegand S."/>
            <person name="Jogler M."/>
            <person name="Boedeker C."/>
            <person name="Pinto D."/>
            <person name="Vollmers J."/>
            <person name="Rivas-Marin E."/>
            <person name="Kohn T."/>
            <person name="Peeters S.H."/>
            <person name="Heuer A."/>
            <person name="Rast P."/>
            <person name="Oberbeckmann S."/>
            <person name="Bunk B."/>
            <person name="Jeske O."/>
            <person name="Meyerdierks A."/>
            <person name="Storesund J.E."/>
            <person name="Kallscheuer N."/>
            <person name="Luecker S."/>
            <person name="Lage O.M."/>
            <person name="Pohl T."/>
            <person name="Merkel B.J."/>
            <person name="Hornburger P."/>
            <person name="Mueller R.-W."/>
            <person name="Bruemmer F."/>
            <person name="Labrenz M."/>
            <person name="Spormann A.M."/>
            <person name="Op den Camp H."/>
            <person name="Overmann J."/>
            <person name="Amann R."/>
            <person name="Jetten M.S.M."/>
            <person name="Mascher T."/>
            <person name="Medema M.H."/>
            <person name="Devos D.P."/>
            <person name="Kaster A.-K."/>
            <person name="Ovreas L."/>
            <person name="Rohde M."/>
            <person name="Galperin M.Y."/>
            <person name="Jogler C."/>
        </authorList>
    </citation>
    <scope>NUCLEOTIDE SEQUENCE [LARGE SCALE GENOMIC DNA]</scope>
    <source>
        <strain evidence="4 5">KS4</strain>
    </source>
</reference>
<dbReference type="GO" id="GO:0005978">
    <property type="term" value="P:glycogen biosynthetic process"/>
    <property type="evidence" value="ECO:0007669"/>
    <property type="project" value="InterPro"/>
</dbReference>
<feature type="compositionally biased region" description="Basic residues" evidence="3">
    <location>
        <begin position="14"/>
        <end position="23"/>
    </location>
</feature>
<dbReference type="PANTHER" id="PTHR10176:SF3">
    <property type="entry name" value="GLYCOGEN [STARCH] SYNTHASE"/>
    <property type="match status" value="1"/>
</dbReference>
<dbReference type="GO" id="GO:0004373">
    <property type="term" value="F:alpha-1,4-glucan glucosyltransferase (UDP-glucose donor) activity"/>
    <property type="evidence" value="ECO:0007669"/>
    <property type="project" value="InterPro"/>
</dbReference>
<dbReference type="AlphaFoldDB" id="A0A517YZH2"/>
<evidence type="ECO:0000256" key="2">
    <source>
        <dbReference type="ARBA" id="ARBA00022679"/>
    </source>
</evidence>
<dbReference type="EMBL" id="CP036425">
    <property type="protein sequence ID" value="QDU35625.1"/>
    <property type="molecule type" value="Genomic_DNA"/>
</dbReference>
<name>A0A517YZH2_9BACT</name>
<evidence type="ECO:0000256" key="1">
    <source>
        <dbReference type="ARBA" id="ARBA00022676"/>
    </source>
</evidence>
<dbReference type="Pfam" id="PF05693">
    <property type="entry name" value="Glycogen_syn"/>
    <property type="match status" value="1"/>
</dbReference>
<dbReference type="Gene3D" id="6.10.260.10">
    <property type="match status" value="1"/>
</dbReference>
<keyword evidence="5" id="KW-1185">Reference proteome</keyword>
<dbReference type="OrthoDB" id="9803279at2"/>
<dbReference type="SUPFAM" id="SSF53756">
    <property type="entry name" value="UDP-Glycosyltransferase/glycogen phosphorylase"/>
    <property type="match status" value="2"/>
</dbReference>
<dbReference type="KEGG" id="pcor:KS4_37080"/>
<dbReference type="Gene3D" id="3.40.50.2000">
    <property type="entry name" value="Glycogen Phosphorylase B"/>
    <property type="match status" value="2"/>
</dbReference>
<sequence length="619" mass="71429">MAKTEITSNESLKPTHKPRASKSRRAEPLLMEISWEVCNQLGGIYTVLRSKTPSMVTRWSNRYCLIGPYNHDKAQVEFEPAPLVGPIGQTVKQLRDMGIGAHYGRWLVSGRPNVVLLESDKAYQYLDKIKYRLYADHGISTDNTAEPLVDQVLTFAEVVRIFLQTLAEKESHRRDLIAHCHEWMAGPVIPMLRHENWPGALVFTTHATILGRYLAMNDHQFYDHLSFFDDDEEAKHFNIQAQHQLERAAAHGSHVFTTVSDVTAEECTHLLGRTPDVLLPNGLNINRFAALHEFQNLHQDYKKRIHQFTMGHFFPSYTFDLDNTLYFYTSGRYEYRNKGMDLTIEALARLNHRLKEAGSPVNVIFFLITRAPIHSINVHTLQSRAMLEEFRTTADHIKEEIGDRLFEAAAQGHIPDFNTLTEDYFRLRLRRAIHAWKSEALPSVVTHDLIEDHSDDVLCQLRSCNLVNHQHDPVKFIYHPDFINATNPLFGIDYDQFVRGCHLGVFPSYYEPWGYTPLESIALGVPAITSDLSGFGSYLAQLLPDHDEKGIGVVSRRYHDFEYAANQLADMMFKYCQLSRRERISLRNTVESFSEHFDWHNLGRRYHEAHELALDRFHA</sequence>
<dbReference type="InterPro" id="IPR008631">
    <property type="entry name" value="Glycogen_synth"/>
</dbReference>